<protein>
    <recommendedName>
        <fullName evidence="3">DCC family thiol-disulfide oxidoreductase YuxK</fullName>
    </recommendedName>
</protein>
<organism evidence="1 2">
    <name type="scientific">Glycomyces algeriensis</name>
    <dbReference type="NCBI Taxonomy" id="256037"/>
    <lineage>
        <taxon>Bacteria</taxon>
        <taxon>Bacillati</taxon>
        <taxon>Actinomycetota</taxon>
        <taxon>Actinomycetes</taxon>
        <taxon>Glycomycetales</taxon>
        <taxon>Glycomycetaceae</taxon>
        <taxon>Glycomyces</taxon>
    </lineage>
</organism>
<evidence type="ECO:0000313" key="1">
    <source>
        <dbReference type="EMBL" id="GLI44295.1"/>
    </source>
</evidence>
<proteinExistence type="predicted"/>
<dbReference type="Pfam" id="PF04134">
    <property type="entry name" value="DCC1-like"/>
    <property type="match status" value="1"/>
</dbReference>
<dbReference type="Proteomes" id="UP001144313">
    <property type="component" value="Unassembled WGS sequence"/>
</dbReference>
<evidence type="ECO:0000313" key="2">
    <source>
        <dbReference type="Proteomes" id="UP001144313"/>
    </source>
</evidence>
<reference evidence="1" key="1">
    <citation type="submission" date="2022-12" db="EMBL/GenBank/DDBJ databases">
        <title>Reference genome sequencing for broad-spectrum identification of bacterial and archaeal isolates by mass spectrometry.</title>
        <authorList>
            <person name="Sekiguchi Y."/>
            <person name="Tourlousse D.M."/>
        </authorList>
    </citation>
    <scope>NUCLEOTIDE SEQUENCE</scope>
    <source>
        <strain evidence="1">LLR39Z86</strain>
    </source>
</reference>
<dbReference type="EMBL" id="BSDT01000001">
    <property type="protein sequence ID" value="GLI44295.1"/>
    <property type="molecule type" value="Genomic_DNA"/>
</dbReference>
<gene>
    <name evidence="1" type="ORF">GALLR39Z86_41450</name>
</gene>
<dbReference type="GO" id="GO:0015035">
    <property type="term" value="F:protein-disulfide reductase activity"/>
    <property type="evidence" value="ECO:0007669"/>
    <property type="project" value="InterPro"/>
</dbReference>
<evidence type="ECO:0008006" key="3">
    <source>
        <dbReference type="Google" id="ProtNLM"/>
    </source>
</evidence>
<name>A0A9W6LIE7_9ACTN</name>
<comment type="caution">
    <text evidence="1">The sequence shown here is derived from an EMBL/GenBank/DDBJ whole genome shotgun (WGS) entry which is preliminary data.</text>
</comment>
<accession>A0A9W6LIE7</accession>
<dbReference type="InterPro" id="IPR007263">
    <property type="entry name" value="DCC1-like"/>
</dbReference>
<keyword evidence="2" id="KW-1185">Reference proteome</keyword>
<dbReference type="RefSeq" id="WP_270115886.1">
    <property type="nucleotide sequence ID" value="NZ_BAAAOL010000007.1"/>
</dbReference>
<sequence length="129" mass="14384">MDHTFLYDGDCAFCTQSAQFLEKHVRTTAKVTPWQWADLDALGVTQDEAEAAVIWIEPGLTRAGPDAIAVLLRRAQWYWKPIGGVLSLKPVSWLAWPVYRLISRNRHKLPGGTAACSLPQAERDRLAGP</sequence>
<dbReference type="AlphaFoldDB" id="A0A9W6LIE7"/>